<organism evidence="2 3">
    <name type="scientific">Effrenium voratum</name>
    <dbReference type="NCBI Taxonomy" id="2562239"/>
    <lineage>
        <taxon>Eukaryota</taxon>
        <taxon>Sar</taxon>
        <taxon>Alveolata</taxon>
        <taxon>Dinophyceae</taxon>
        <taxon>Suessiales</taxon>
        <taxon>Symbiodiniaceae</taxon>
        <taxon>Effrenium</taxon>
    </lineage>
</organism>
<reference evidence="2" key="1">
    <citation type="submission" date="2023-08" db="EMBL/GenBank/DDBJ databases">
        <authorList>
            <person name="Chen Y."/>
            <person name="Shah S."/>
            <person name="Dougan E. K."/>
            <person name="Thang M."/>
            <person name="Chan C."/>
        </authorList>
    </citation>
    <scope>NUCLEOTIDE SEQUENCE</scope>
</reference>
<sequence>MRGFEWLTEEEMTGKNWSQQGDERLRELEELMSATGLWSEKFSMDLGDMLEVSDDEGEGNAPAGSGGKKKPNPFPSVDGDESLKEMLARYKKACLNRDDFINLEKVAGVVNNLFRDLCEMEVSELKKNPEYSPQSAPASWEHYMLFSSMPHEQYKKAHDGYERGNSVVDALLGHFAEQACELYHTGVTLPTVGVMYGVFISHEYIAQYYATALSCFRKDLVYFNLWDS</sequence>
<dbReference type="AlphaFoldDB" id="A0AA36MVX4"/>
<evidence type="ECO:0000313" key="3">
    <source>
        <dbReference type="Proteomes" id="UP001178507"/>
    </source>
</evidence>
<accession>A0AA36MVX4</accession>
<gene>
    <name evidence="2" type="ORF">EVOR1521_LOCUS9727</name>
</gene>
<dbReference type="Proteomes" id="UP001178507">
    <property type="component" value="Unassembled WGS sequence"/>
</dbReference>
<evidence type="ECO:0000256" key="1">
    <source>
        <dbReference type="SAM" id="MobiDB-lite"/>
    </source>
</evidence>
<proteinExistence type="predicted"/>
<feature type="region of interest" description="Disordered" evidence="1">
    <location>
        <begin position="51"/>
        <end position="80"/>
    </location>
</feature>
<keyword evidence="3" id="KW-1185">Reference proteome</keyword>
<comment type="caution">
    <text evidence="2">The sequence shown here is derived from an EMBL/GenBank/DDBJ whole genome shotgun (WGS) entry which is preliminary data.</text>
</comment>
<dbReference type="EMBL" id="CAUJNA010000890">
    <property type="protein sequence ID" value="CAJ1382334.1"/>
    <property type="molecule type" value="Genomic_DNA"/>
</dbReference>
<name>A0AA36MVX4_9DINO</name>
<protein>
    <submittedName>
        <fullName evidence="2">Uncharacterized protein</fullName>
    </submittedName>
</protein>
<evidence type="ECO:0000313" key="2">
    <source>
        <dbReference type="EMBL" id="CAJ1382334.1"/>
    </source>
</evidence>